<sequence length="35" mass="4407">MQFVPLHWYHSFPSFGHKCIIWPFLMALKHNWYED</sequence>
<name>A0A0E9T027_ANGAN</name>
<organism evidence="1">
    <name type="scientific">Anguilla anguilla</name>
    <name type="common">European freshwater eel</name>
    <name type="synonym">Muraena anguilla</name>
    <dbReference type="NCBI Taxonomy" id="7936"/>
    <lineage>
        <taxon>Eukaryota</taxon>
        <taxon>Metazoa</taxon>
        <taxon>Chordata</taxon>
        <taxon>Craniata</taxon>
        <taxon>Vertebrata</taxon>
        <taxon>Euteleostomi</taxon>
        <taxon>Actinopterygii</taxon>
        <taxon>Neopterygii</taxon>
        <taxon>Teleostei</taxon>
        <taxon>Anguilliformes</taxon>
        <taxon>Anguillidae</taxon>
        <taxon>Anguilla</taxon>
    </lineage>
</organism>
<dbReference type="EMBL" id="GBXM01062459">
    <property type="protein sequence ID" value="JAH46118.1"/>
    <property type="molecule type" value="Transcribed_RNA"/>
</dbReference>
<evidence type="ECO:0000313" key="1">
    <source>
        <dbReference type="EMBL" id="JAH46118.1"/>
    </source>
</evidence>
<reference evidence="1" key="2">
    <citation type="journal article" date="2015" name="Fish Shellfish Immunol.">
        <title>Early steps in the European eel (Anguilla anguilla)-Vibrio vulnificus interaction in the gills: Role of the RtxA13 toxin.</title>
        <authorList>
            <person name="Callol A."/>
            <person name="Pajuelo D."/>
            <person name="Ebbesson L."/>
            <person name="Teles M."/>
            <person name="MacKenzie S."/>
            <person name="Amaro C."/>
        </authorList>
    </citation>
    <scope>NUCLEOTIDE SEQUENCE</scope>
</reference>
<proteinExistence type="predicted"/>
<dbReference type="AlphaFoldDB" id="A0A0E9T027"/>
<reference evidence="1" key="1">
    <citation type="submission" date="2014-11" db="EMBL/GenBank/DDBJ databases">
        <authorList>
            <person name="Amaro Gonzalez C."/>
        </authorList>
    </citation>
    <scope>NUCLEOTIDE SEQUENCE</scope>
</reference>
<accession>A0A0E9T027</accession>
<protein>
    <submittedName>
        <fullName evidence="1">Uncharacterized protein</fullName>
    </submittedName>
</protein>